<dbReference type="InterPro" id="IPR013437">
    <property type="entry name" value="FtsW"/>
</dbReference>
<dbReference type="RefSeq" id="WP_087358530.1">
    <property type="nucleotide sequence ID" value="NZ_AP031415.1"/>
</dbReference>
<evidence type="ECO:0000256" key="2">
    <source>
        <dbReference type="ARBA" id="ARBA00022475"/>
    </source>
</evidence>
<keyword evidence="3 7" id="KW-0812">Transmembrane</keyword>
<feature type="transmembrane region" description="Helical" evidence="7">
    <location>
        <begin position="97"/>
        <end position="122"/>
    </location>
</feature>
<keyword evidence="4" id="KW-0133">Cell shape</keyword>
<dbReference type="InterPro" id="IPR001182">
    <property type="entry name" value="FtsW/RodA"/>
</dbReference>
<dbReference type="Pfam" id="PF01098">
    <property type="entry name" value="FTSW_RODA_SPOVE"/>
    <property type="match status" value="1"/>
</dbReference>
<dbReference type="PANTHER" id="PTHR30474:SF13">
    <property type="entry name" value="STAGE V SPORULATION PROTEIN E"/>
    <property type="match status" value="1"/>
</dbReference>
<keyword evidence="9" id="KW-1185">Reference proteome</keyword>
<feature type="transmembrane region" description="Helical" evidence="7">
    <location>
        <begin position="180"/>
        <end position="201"/>
    </location>
</feature>
<dbReference type="GO" id="GO:0051301">
    <property type="term" value="P:cell division"/>
    <property type="evidence" value="ECO:0007669"/>
    <property type="project" value="InterPro"/>
</dbReference>
<organism evidence="8 9">
    <name type="scientific">Massilimicrobiota timonensis</name>
    <dbReference type="NCBI Taxonomy" id="1776392"/>
    <lineage>
        <taxon>Bacteria</taxon>
        <taxon>Bacillati</taxon>
        <taxon>Bacillota</taxon>
        <taxon>Erysipelotrichia</taxon>
        <taxon>Erysipelotrichales</taxon>
        <taxon>Erysipelotrichaceae</taxon>
        <taxon>Massilimicrobiota</taxon>
    </lineage>
</organism>
<evidence type="ECO:0000256" key="3">
    <source>
        <dbReference type="ARBA" id="ARBA00022692"/>
    </source>
</evidence>
<protein>
    <submittedName>
        <fullName evidence="8">Putative lipid II flippase FtsW</fullName>
    </submittedName>
</protein>
<dbReference type="GO" id="GO:0015648">
    <property type="term" value="F:lipid-linked peptidoglycan transporter activity"/>
    <property type="evidence" value="ECO:0007669"/>
    <property type="project" value="TreeGrafter"/>
</dbReference>
<dbReference type="EMBL" id="NFLJ01000025">
    <property type="protein sequence ID" value="OUQ33725.1"/>
    <property type="molecule type" value="Genomic_DNA"/>
</dbReference>
<gene>
    <name evidence="8" type="ORF">B5E75_09020</name>
</gene>
<accession>A0A1Y4SUY2</accession>
<feature type="transmembrane region" description="Helical" evidence="7">
    <location>
        <begin position="68"/>
        <end position="91"/>
    </location>
</feature>
<feature type="transmembrane region" description="Helical" evidence="7">
    <location>
        <begin position="157"/>
        <end position="173"/>
    </location>
</feature>
<dbReference type="InterPro" id="IPR018365">
    <property type="entry name" value="Cell_cycle_FtsW-rel_CS"/>
</dbReference>
<evidence type="ECO:0000256" key="5">
    <source>
        <dbReference type="ARBA" id="ARBA00022989"/>
    </source>
</evidence>
<keyword evidence="5 7" id="KW-1133">Transmembrane helix</keyword>
<proteinExistence type="predicted"/>
<evidence type="ECO:0000313" key="8">
    <source>
        <dbReference type="EMBL" id="OUQ33725.1"/>
    </source>
</evidence>
<evidence type="ECO:0000256" key="6">
    <source>
        <dbReference type="ARBA" id="ARBA00023136"/>
    </source>
</evidence>
<dbReference type="OrthoDB" id="9812661at2"/>
<sequence length="361" mass="40288">MKTKKIVALTVIIVMIGLISVYTSSHIWAFYKYDDAFYYIKRQVIFACLGFIAMFVTSRIDYHLYKKYYRLILMICFVLLILVLIPGIGVVRGGSRSWFHLGFFALQPSELFKIGIIIYTAVYIEKHYYQMKKIRYSFKILLIMGLGFLLIMLQPDFGSGIVMACGIIVMMIVSPFPFRYFVGLGIIGVIGIVVMILSAPYRMERILSFLNPFQDPLGSGFQAIQALYAIGPGGLLGVGFDKSIQKHFYLPEPQTDFIFAIVAEEFGFLGGIILIGLYTSLLKTMLKISQNVPDLFGSFLMIGITSMMGIQTLINLGVVVGLFPVTGVTLPLMSYGGTSLVITLMSIGILINISKSCRDVL</sequence>
<keyword evidence="6 7" id="KW-0472">Membrane</keyword>
<dbReference type="GO" id="GO:0008360">
    <property type="term" value="P:regulation of cell shape"/>
    <property type="evidence" value="ECO:0007669"/>
    <property type="project" value="UniProtKB-KW"/>
</dbReference>
<feature type="transmembrane region" description="Helical" evidence="7">
    <location>
        <begin position="37"/>
        <end position="56"/>
    </location>
</feature>
<name>A0A1Y4SUY2_9FIRM</name>
<dbReference type="PROSITE" id="PS00428">
    <property type="entry name" value="FTSW_RODA_SPOVE"/>
    <property type="match status" value="1"/>
</dbReference>
<evidence type="ECO:0000256" key="4">
    <source>
        <dbReference type="ARBA" id="ARBA00022960"/>
    </source>
</evidence>
<dbReference type="AlphaFoldDB" id="A0A1Y4SUY2"/>
<feature type="transmembrane region" description="Helical" evidence="7">
    <location>
        <begin position="134"/>
        <end position="151"/>
    </location>
</feature>
<dbReference type="GO" id="GO:0005886">
    <property type="term" value="C:plasma membrane"/>
    <property type="evidence" value="ECO:0007669"/>
    <property type="project" value="UniProtKB-SubCell"/>
</dbReference>
<feature type="transmembrane region" description="Helical" evidence="7">
    <location>
        <begin position="7"/>
        <end position="31"/>
    </location>
</feature>
<comment type="subcellular location">
    <subcellularLocation>
        <location evidence="1">Cell membrane</location>
        <topology evidence="1">Multi-pass membrane protein</topology>
    </subcellularLocation>
</comment>
<feature type="transmembrane region" description="Helical" evidence="7">
    <location>
        <begin position="257"/>
        <end position="278"/>
    </location>
</feature>
<comment type="caution">
    <text evidence="8">The sequence shown here is derived from an EMBL/GenBank/DDBJ whole genome shotgun (WGS) entry which is preliminary data.</text>
</comment>
<feature type="transmembrane region" description="Helical" evidence="7">
    <location>
        <begin position="335"/>
        <end position="353"/>
    </location>
</feature>
<keyword evidence="2" id="KW-1003">Cell membrane</keyword>
<dbReference type="Proteomes" id="UP000195305">
    <property type="component" value="Unassembled WGS sequence"/>
</dbReference>
<dbReference type="NCBIfam" id="TIGR02614">
    <property type="entry name" value="ftsW"/>
    <property type="match status" value="1"/>
</dbReference>
<evidence type="ECO:0000256" key="1">
    <source>
        <dbReference type="ARBA" id="ARBA00004651"/>
    </source>
</evidence>
<dbReference type="GO" id="GO:0032153">
    <property type="term" value="C:cell division site"/>
    <property type="evidence" value="ECO:0007669"/>
    <property type="project" value="TreeGrafter"/>
</dbReference>
<evidence type="ECO:0000256" key="7">
    <source>
        <dbReference type="SAM" id="Phobius"/>
    </source>
</evidence>
<dbReference type="GO" id="GO:0009252">
    <property type="term" value="P:peptidoglycan biosynthetic process"/>
    <property type="evidence" value="ECO:0007669"/>
    <property type="project" value="InterPro"/>
</dbReference>
<feature type="transmembrane region" description="Helical" evidence="7">
    <location>
        <begin position="299"/>
        <end position="323"/>
    </location>
</feature>
<evidence type="ECO:0000313" key="9">
    <source>
        <dbReference type="Proteomes" id="UP000195305"/>
    </source>
</evidence>
<dbReference type="PANTHER" id="PTHR30474">
    <property type="entry name" value="CELL CYCLE PROTEIN"/>
    <property type="match status" value="1"/>
</dbReference>
<reference evidence="8 9" key="1">
    <citation type="journal article" date="2018" name="BMC Genomics">
        <title>Whole genome sequencing and function prediction of 133 gut anaerobes isolated from chicken caecum in pure cultures.</title>
        <authorList>
            <person name="Medvecky M."/>
            <person name="Cejkova D."/>
            <person name="Polansky O."/>
            <person name="Karasova D."/>
            <person name="Kubasova T."/>
            <person name="Cizek A."/>
            <person name="Rychlik I."/>
        </authorList>
    </citation>
    <scope>NUCLEOTIDE SEQUENCE [LARGE SCALE GENOMIC DNA]</scope>
    <source>
        <strain evidence="8 9">An13</strain>
    </source>
</reference>